<dbReference type="RefSeq" id="WP_129389414.1">
    <property type="nucleotide sequence ID" value="NZ_CP035494.1"/>
</dbReference>
<dbReference type="Pfam" id="PF12911">
    <property type="entry name" value="OppC_N"/>
    <property type="match status" value="1"/>
</dbReference>
<evidence type="ECO:0000256" key="7">
    <source>
        <dbReference type="ARBA" id="ARBA00022741"/>
    </source>
</evidence>
<dbReference type="FunFam" id="3.40.50.300:FF:000016">
    <property type="entry name" value="Oligopeptide ABC transporter ATP-binding component"/>
    <property type="match status" value="1"/>
</dbReference>
<evidence type="ECO:0000313" key="15">
    <source>
        <dbReference type="Proteomes" id="UP000293995"/>
    </source>
</evidence>
<evidence type="ECO:0000256" key="11">
    <source>
        <dbReference type="RuleBase" id="RU363032"/>
    </source>
</evidence>
<evidence type="ECO:0000256" key="8">
    <source>
        <dbReference type="ARBA" id="ARBA00022840"/>
    </source>
</evidence>
<dbReference type="Gene3D" id="1.10.3720.10">
    <property type="entry name" value="MetI-like"/>
    <property type="match status" value="1"/>
</dbReference>
<dbReference type="GO" id="GO:0055085">
    <property type="term" value="P:transmembrane transport"/>
    <property type="evidence" value="ECO:0007669"/>
    <property type="project" value="InterPro"/>
</dbReference>
<keyword evidence="15" id="KW-1185">Reference proteome</keyword>
<evidence type="ECO:0000256" key="4">
    <source>
        <dbReference type="ARBA" id="ARBA00022448"/>
    </source>
</evidence>
<feature type="transmembrane region" description="Helical" evidence="11">
    <location>
        <begin position="85"/>
        <end position="109"/>
    </location>
</feature>
<feature type="domain" description="ABC transporter" evidence="12">
    <location>
        <begin position="313"/>
        <end position="561"/>
    </location>
</feature>
<keyword evidence="8 14" id="KW-0067">ATP-binding</keyword>
<feature type="transmembrane region" description="Helical" evidence="11">
    <location>
        <begin position="116"/>
        <end position="139"/>
    </location>
</feature>
<dbReference type="InterPro" id="IPR003593">
    <property type="entry name" value="AAA+_ATPase"/>
</dbReference>
<dbReference type="InterPro" id="IPR013563">
    <property type="entry name" value="Oligopep_ABC_C"/>
</dbReference>
<dbReference type="PANTHER" id="PTHR43297">
    <property type="entry name" value="OLIGOPEPTIDE TRANSPORT ATP-BINDING PROTEIN APPD"/>
    <property type="match status" value="1"/>
</dbReference>
<dbReference type="KEGG" id="mprt:ET475_10080"/>
<keyword evidence="7" id="KW-0547">Nucleotide-binding</keyword>
<comment type="subcellular location">
    <subcellularLocation>
        <location evidence="11">Cell membrane</location>
        <topology evidence="11">Multi-pass membrane protein</topology>
    </subcellularLocation>
    <subcellularLocation>
        <location evidence="2">Cell membrane</location>
        <topology evidence="2">Peripheral membrane protein</topology>
    </subcellularLocation>
    <subcellularLocation>
        <location evidence="1">Membrane</location>
        <topology evidence="1">Multi-pass membrane protein</topology>
    </subcellularLocation>
</comment>
<dbReference type="SMART" id="SM00382">
    <property type="entry name" value="AAA"/>
    <property type="match status" value="1"/>
</dbReference>
<name>A0A4P6EQZ6_9MICO</name>
<keyword evidence="6 11" id="KW-0812">Transmembrane</keyword>
<evidence type="ECO:0000256" key="9">
    <source>
        <dbReference type="ARBA" id="ARBA00022989"/>
    </source>
</evidence>
<keyword evidence="9 11" id="KW-1133">Transmembrane helix</keyword>
<dbReference type="InterPro" id="IPR027417">
    <property type="entry name" value="P-loop_NTPase"/>
</dbReference>
<evidence type="ECO:0000256" key="6">
    <source>
        <dbReference type="ARBA" id="ARBA00022692"/>
    </source>
</evidence>
<dbReference type="EMBL" id="CP035494">
    <property type="protein sequence ID" value="QAY60298.1"/>
    <property type="molecule type" value="Genomic_DNA"/>
</dbReference>
<feature type="transmembrane region" description="Helical" evidence="11">
    <location>
        <begin position="20"/>
        <end position="41"/>
    </location>
</feature>
<dbReference type="InterPro" id="IPR003439">
    <property type="entry name" value="ABC_transporter-like_ATP-bd"/>
</dbReference>
<dbReference type="GO" id="GO:0016887">
    <property type="term" value="F:ATP hydrolysis activity"/>
    <property type="evidence" value="ECO:0007669"/>
    <property type="project" value="InterPro"/>
</dbReference>
<dbReference type="GO" id="GO:0005524">
    <property type="term" value="F:ATP binding"/>
    <property type="evidence" value="ECO:0007669"/>
    <property type="project" value="UniProtKB-KW"/>
</dbReference>
<reference evidence="14 15" key="1">
    <citation type="submission" date="2019-01" db="EMBL/GenBank/DDBJ databases">
        <title>Genome sequencing of strain DFW100M-13.</title>
        <authorList>
            <person name="Heo J."/>
            <person name="Kim S.-J."/>
            <person name="Kim J.-S."/>
            <person name="Hong S.-B."/>
            <person name="Kwon S.-W."/>
        </authorList>
    </citation>
    <scope>NUCLEOTIDE SEQUENCE [LARGE SCALE GENOMIC DNA]</scope>
    <source>
        <strain evidence="14 15">DFW100M-13</strain>
    </source>
</reference>
<dbReference type="GO" id="GO:0015833">
    <property type="term" value="P:peptide transport"/>
    <property type="evidence" value="ECO:0007669"/>
    <property type="project" value="InterPro"/>
</dbReference>
<dbReference type="AlphaFoldDB" id="A0A4P6EQZ6"/>
<dbReference type="InterPro" id="IPR000515">
    <property type="entry name" value="MetI-like"/>
</dbReference>
<dbReference type="Pfam" id="PF08352">
    <property type="entry name" value="oligo_HPY"/>
    <property type="match status" value="1"/>
</dbReference>
<dbReference type="Gene3D" id="3.40.50.300">
    <property type="entry name" value="P-loop containing nucleotide triphosphate hydrolases"/>
    <property type="match status" value="1"/>
</dbReference>
<evidence type="ECO:0000256" key="3">
    <source>
        <dbReference type="ARBA" id="ARBA00005417"/>
    </source>
</evidence>
<feature type="transmembrane region" description="Helical" evidence="11">
    <location>
        <begin position="202"/>
        <end position="227"/>
    </location>
</feature>
<keyword evidence="10 11" id="KW-0472">Membrane</keyword>
<keyword evidence="4 11" id="KW-0813">Transport</keyword>
<evidence type="ECO:0000256" key="1">
    <source>
        <dbReference type="ARBA" id="ARBA00004141"/>
    </source>
</evidence>
<keyword evidence="5" id="KW-1003">Cell membrane</keyword>
<evidence type="ECO:0000259" key="12">
    <source>
        <dbReference type="PROSITE" id="PS50893"/>
    </source>
</evidence>
<dbReference type="Proteomes" id="UP000293995">
    <property type="component" value="Chromosome"/>
</dbReference>
<evidence type="ECO:0000256" key="5">
    <source>
        <dbReference type="ARBA" id="ARBA00022475"/>
    </source>
</evidence>
<evidence type="ECO:0000256" key="2">
    <source>
        <dbReference type="ARBA" id="ARBA00004202"/>
    </source>
</evidence>
<dbReference type="SUPFAM" id="SSF161098">
    <property type="entry name" value="MetI-like"/>
    <property type="match status" value="1"/>
</dbReference>
<dbReference type="Pfam" id="PF00528">
    <property type="entry name" value="BPD_transp_1"/>
    <property type="match status" value="1"/>
</dbReference>
<evidence type="ECO:0000256" key="10">
    <source>
        <dbReference type="ARBA" id="ARBA00023136"/>
    </source>
</evidence>
<dbReference type="OrthoDB" id="3677453at2"/>
<protein>
    <submittedName>
        <fullName evidence="14">Dipeptide/oligopeptide/nickel ABC transporter permease/ATP-binding protein</fullName>
    </submittedName>
</protein>
<evidence type="ECO:0000259" key="13">
    <source>
        <dbReference type="PROSITE" id="PS50928"/>
    </source>
</evidence>
<sequence length="634" mass="66649">MMTSRAYSASLTCALLRKPLGVVAAAVIALLVLSALLAPWLSAYDPTAQDIAAARQGPSAAHWLGTDLLGRDLLTRLMYGGRDSLLGVAEALIVMLIIAVPIGILAAYLRGTFDRAVLAVIDIVMSIPAILITLASLAIFSNSMFAAMVTIGILASAAFARVFRSTVLAQRQAPFVQAAVVTGLPTARILLRHVLPQARGTILVQSSLFAAATLGIQTGLSFLAFGPPPPAPTWGGMVAEAASAIQSFPWMFVPTGGVIVIATLALGLLGDALRDAAAEQIRRPRRGAGTARSAASAAEVDDARTASAADAVLAVHDLSVAFGADEPVTVVDRVSFDVRRGEILGIVGESGSGKTVTALAAMGLLGRGGRVTGGGIVFEGQEISADAAAMKAVRGSGIAYISQEPLVALDPSFTVGFQLVEVVRRHDRCPRRQARQRALELLAAMRLPDPERVFRSHPHQISGGMAQRVVIAKALAGRPRLLIADEPTTALDVTVQAEILSLLSSIREDTGMSIILVTHDWGVVAQTCDRTLVMYAGQVVEEAMVSDLIRSPRHPYTRGLLGSDPHGARRGDILPTIGGVVPPPGAWPHGCRFADRCFLARPECRAMPIAMTEVGDDRVSRCIRVDELVEAATA</sequence>
<dbReference type="PROSITE" id="PS50893">
    <property type="entry name" value="ABC_TRANSPORTER_2"/>
    <property type="match status" value="1"/>
</dbReference>
<feature type="transmembrane region" description="Helical" evidence="11">
    <location>
        <begin position="145"/>
        <end position="163"/>
    </location>
</feature>
<comment type="similarity">
    <text evidence="11">Belongs to the binding-protein-dependent transport system permease family.</text>
</comment>
<dbReference type="SUPFAM" id="SSF52540">
    <property type="entry name" value="P-loop containing nucleoside triphosphate hydrolases"/>
    <property type="match status" value="1"/>
</dbReference>
<dbReference type="PROSITE" id="PS50928">
    <property type="entry name" value="ABC_TM1"/>
    <property type="match status" value="1"/>
</dbReference>
<dbReference type="PANTHER" id="PTHR43297:SF2">
    <property type="entry name" value="DIPEPTIDE TRANSPORT ATP-BINDING PROTEIN DPPD"/>
    <property type="match status" value="1"/>
</dbReference>
<dbReference type="NCBIfam" id="TIGR01727">
    <property type="entry name" value="oligo_HPY"/>
    <property type="match status" value="1"/>
</dbReference>
<dbReference type="InterPro" id="IPR050388">
    <property type="entry name" value="ABC_Ni/Peptide_Import"/>
</dbReference>
<dbReference type="CDD" id="cd03257">
    <property type="entry name" value="ABC_NikE_OppD_transporters"/>
    <property type="match status" value="1"/>
</dbReference>
<dbReference type="PROSITE" id="PS00211">
    <property type="entry name" value="ABC_TRANSPORTER_1"/>
    <property type="match status" value="1"/>
</dbReference>
<gene>
    <name evidence="14" type="ORF">ET475_10080</name>
</gene>
<dbReference type="CDD" id="cd06261">
    <property type="entry name" value="TM_PBP2"/>
    <property type="match status" value="1"/>
</dbReference>
<feature type="transmembrane region" description="Helical" evidence="11">
    <location>
        <begin position="247"/>
        <end position="273"/>
    </location>
</feature>
<feature type="domain" description="ABC transmembrane type-1" evidence="13">
    <location>
        <begin position="81"/>
        <end position="270"/>
    </location>
</feature>
<accession>A0A4P6EQZ6</accession>
<dbReference type="InterPro" id="IPR017871">
    <property type="entry name" value="ABC_transporter-like_CS"/>
</dbReference>
<comment type="similarity">
    <text evidence="3">Belongs to the ABC transporter superfamily.</text>
</comment>
<dbReference type="GO" id="GO:0005886">
    <property type="term" value="C:plasma membrane"/>
    <property type="evidence" value="ECO:0007669"/>
    <property type="project" value="UniProtKB-SubCell"/>
</dbReference>
<evidence type="ECO:0000313" key="14">
    <source>
        <dbReference type="EMBL" id="QAY60298.1"/>
    </source>
</evidence>
<organism evidence="14 15">
    <name type="scientific">Microbacterium protaetiae</name>
    <dbReference type="NCBI Taxonomy" id="2509458"/>
    <lineage>
        <taxon>Bacteria</taxon>
        <taxon>Bacillati</taxon>
        <taxon>Actinomycetota</taxon>
        <taxon>Actinomycetes</taxon>
        <taxon>Micrococcales</taxon>
        <taxon>Microbacteriaceae</taxon>
        <taxon>Microbacterium</taxon>
    </lineage>
</organism>
<dbReference type="InterPro" id="IPR025966">
    <property type="entry name" value="OppC_N"/>
</dbReference>
<proteinExistence type="inferred from homology"/>
<dbReference type="Pfam" id="PF00005">
    <property type="entry name" value="ABC_tran"/>
    <property type="match status" value="1"/>
</dbReference>
<dbReference type="InterPro" id="IPR035906">
    <property type="entry name" value="MetI-like_sf"/>
</dbReference>